<dbReference type="AlphaFoldDB" id="B7QLE2"/>
<accession>B7QLE2</accession>
<dbReference type="PANTHER" id="PTHR35385">
    <property type="entry name" value="PROTEIN B, PUTATIVE-RELATED-RELATED"/>
    <property type="match status" value="1"/>
</dbReference>
<dbReference type="VEuPathDB" id="VectorBase:ISCI021853"/>
<feature type="chain" id="PRO_5010959897" evidence="2">
    <location>
        <begin position="23"/>
        <end position="477"/>
    </location>
</feature>
<feature type="region of interest" description="Disordered" evidence="1">
    <location>
        <begin position="403"/>
        <end position="422"/>
    </location>
</feature>
<evidence type="ECO:0000313" key="4">
    <source>
        <dbReference type="EMBL" id="EEC19664.1"/>
    </source>
</evidence>
<reference evidence="4 6" key="1">
    <citation type="submission" date="2008-03" db="EMBL/GenBank/DDBJ databases">
        <title>Annotation of Ixodes scapularis.</title>
        <authorList>
            <consortium name="Ixodes scapularis Genome Project Consortium"/>
            <person name="Caler E."/>
            <person name="Hannick L.I."/>
            <person name="Bidwell S."/>
            <person name="Joardar V."/>
            <person name="Thiagarajan M."/>
            <person name="Amedeo P."/>
            <person name="Galinsky K.J."/>
            <person name="Schobel S."/>
            <person name="Inman J."/>
            <person name="Hostetler J."/>
            <person name="Miller J."/>
            <person name="Hammond M."/>
            <person name="Megy K."/>
            <person name="Lawson D."/>
            <person name="Kodira C."/>
            <person name="Sutton G."/>
            <person name="Meyer J."/>
            <person name="Hill C.A."/>
            <person name="Birren B."/>
            <person name="Nene V."/>
            <person name="Collins F."/>
            <person name="Alarcon-Chaidez F."/>
            <person name="Wikel S."/>
            <person name="Strausberg R."/>
        </authorList>
    </citation>
    <scope>NUCLEOTIDE SEQUENCE [LARGE SCALE GENOMIC DNA]</scope>
    <source>
        <strain evidence="6">Wikel</strain>
        <strain evidence="4">Wikel colony</strain>
    </source>
</reference>
<evidence type="ECO:0000313" key="6">
    <source>
        <dbReference type="Proteomes" id="UP000001555"/>
    </source>
</evidence>
<dbReference type="Proteomes" id="UP000001555">
    <property type="component" value="Unassembled WGS sequence"/>
</dbReference>
<dbReference type="EnsemblMetazoa" id="ISCW013549-RA">
    <property type="protein sequence ID" value="ISCW013549-PA"/>
    <property type="gene ID" value="ISCW013549"/>
</dbReference>
<dbReference type="GO" id="GO:0003676">
    <property type="term" value="F:nucleic acid binding"/>
    <property type="evidence" value="ECO:0007669"/>
    <property type="project" value="InterPro"/>
</dbReference>
<keyword evidence="6" id="KW-1185">Reference proteome</keyword>
<dbReference type="HOGENOM" id="CLU_572774_0_0_1"/>
<dbReference type="PANTHER" id="PTHR35385:SF2">
    <property type="entry name" value="PROTEIN B, PUTATIVE-RELATED"/>
    <property type="match status" value="1"/>
</dbReference>
<protein>
    <submittedName>
        <fullName evidence="4 5">Centromere protein B, putative</fullName>
    </submittedName>
</protein>
<evidence type="ECO:0000256" key="1">
    <source>
        <dbReference type="SAM" id="MobiDB-lite"/>
    </source>
</evidence>
<evidence type="ECO:0000259" key="3">
    <source>
        <dbReference type="Pfam" id="PF03184"/>
    </source>
</evidence>
<dbReference type="VEuPathDB" id="VectorBase:ISCW013549"/>
<dbReference type="PaxDb" id="6945-B7QLE2"/>
<organism>
    <name type="scientific">Ixodes scapularis</name>
    <name type="common">Black-legged tick</name>
    <name type="synonym">Deer tick</name>
    <dbReference type="NCBI Taxonomy" id="6945"/>
    <lineage>
        <taxon>Eukaryota</taxon>
        <taxon>Metazoa</taxon>
        <taxon>Ecdysozoa</taxon>
        <taxon>Arthropoda</taxon>
        <taxon>Chelicerata</taxon>
        <taxon>Arachnida</taxon>
        <taxon>Acari</taxon>
        <taxon>Parasitiformes</taxon>
        <taxon>Ixodida</taxon>
        <taxon>Ixodoidea</taxon>
        <taxon>Ixodidae</taxon>
        <taxon>Ixodinae</taxon>
        <taxon>Ixodes</taxon>
    </lineage>
</organism>
<dbReference type="Pfam" id="PF03184">
    <property type="entry name" value="DDE_1"/>
    <property type="match status" value="1"/>
</dbReference>
<keyword evidence="2" id="KW-0732">Signal</keyword>
<gene>
    <name evidence="4" type="ORF">IscW_ISCW013549</name>
</gene>
<evidence type="ECO:0000313" key="5">
    <source>
        <dbReference type="EnsemblMetazoa" id="ISCW013549-PA"/>
    </source>
</evidence>
<dbReference type="EMBL" id="ABJB010127158">
    <property type="status" value="NOT_ANNOTATED_CDS"/>
    <property type="molecule type" value="Genomic_DNA"/>
</dbReference>
<dbReference type="VEuPathDB" id="VectorBase:ISCP_002317"/>
<proteinExistence type="predicted"/>
<dbReference type="OrthoDB" id="6501890at2759"/>
<dbReference type="EMBL" id="DS964988">
    <property type="protein sequence ID" value="EEC19664.1"/>
    <property type="molecule type" value="Genomic_DNA"/>
</dbReference>
<reference evidence="5" key="2">
    <citation type="submission" date="2020-05" db="UniProtKB">
        <authorList>
            <consortium name="EnsemblMetazoa"/>
        </authorList>
    </citation>
    <scope>IDENTIFICATION</scope>
    <source>
        <strain evidence="5">wikel</strain>
    </source>
</reference>
<evidence type="ECO:0000256" key="2">
    <source>
        <dbReference type="SAM" id="SignalP"/>
    </source>
</evidence>
<name>B7QLE2_IXOSC</name>
<feature type="domain" description="DDE-1" evidence="3">
    <location>
        <begin position="223"/>
        <end position="344"/>
    </location>
</feature>
<dbReference type="InParanoid" id="B7QLE2"/>
<dbReference type="VEuPathDB" id="VectorBase:ISCI019942"/>
<dbReference type="EMBL" id="ABJB010701723">
    <property type="status" value="NOT_ANNOTATED_CDS"/>
    <property type="molecule type" value="Genomic_DNA"/>
</dbReference>
<feature type="compositionally biased region" description="Acidic residues" evidence="1">
    <location>
        <begin position="409"/>
        <end position="418"/>
    </location>
</feature>
<feature type="signal peptide" evidence="2">
    <location>
        <begin position="1"/>
        <end position="22"/>
    </location>
</feature>
<dbReference type="InterPro" id="IPR004875">
    <property type="entry name" value="DDE_SF_endonuclease_dom"/>
</dbReference>
<sequence>MTKCTVTVVLVATMAGAVPVAALVHNKQSTEGYLTFKFFCETYPLCFGGQSVVAFLWRQKEWALLFCANITTRGHNTNNFANAIIRVLNDMVLNRTEAFNGVALVDAVAVVWERHFESRILCHAHSHVASHQLTYKRLLRMPQGAADSVKPVGDVYAVPSAAHHGVGHNTNNFAKATISDLNHMVLNRTEAFSAMALVDVVTAVWERYFESRILHHAHSRVASHQLAYKQNTQAWMACSLFEVLPRYLDRRLGNKDRKGLPFLDNCSAHPKDTSFLCNLIVVFLRGNTTSHLQPLDAGIIKNVKHLYRKCIVRRFLAHMSRGEKHSNLVLLNAMHYLSTSWKWRSPEQCVSGDPDPCMSDDDTGEELRSAGMELAFSDFVVHDDVPTCEPQTIADIVAKLQQGQVSGDEHDDDEDEPETPPGATFAQAIAALDELKSYFDTKDNPAAEGGLQTLQKELFLPKSQGVHQQKLTDVSEK</sequence>